<dbReference type="EMBL" id="QGNW01000009">
    <property type="protein sequence ID" value="RVX19400.1"/>
    <property type="molecule type" value="Genomic_DNA"/>
</dbReference>
<accession>A0A438KE05</accession>
<evidence type="ECO:0000313" key="2">
    <source>
        <dbReference type="Proteomes" id="UP000288805"/>
    </source>
</evidence>
<protein>
    <recommendedName>
        <fullName evidence="3">Non-haem dioxygenase N-terminal domain-containing protein</fullName>
    </recommendedName>
</protein>
<gene>
    <name evidence="1" type="ORF">CK203_008863</name>
</gene>
<dbReference type="Proteomes" id="UP000288805">
    <property type="component" value="Unassembled WGS sequence"/>
</dbReference>
<dbReference type="OrthoDB" id="406156at2759"/>
<dbReference type="AlphaFoldDB" id="A0A438KE05"/>
<name>A0A438KE05_VITVI</name>
<comment type="caution">
    <text evidence="1">The sequence shown here is derived from an EMBL/GenBank/DDBJ whole genome shotgun (WGS) entry which is preliminary data.</text>
</comment>
<reference evidence="1 2" key="1">
    <citation type="journal article" date="2018" name="PLoS Genet.">
        <title>Population sequencing reveals clonal diversity and ancestral inbreeding in the grapevine cultivar Chardonnay.</title>
        <authorList>
            <person name="Roach M.J."/>
            <person name="Johnson D.L."/>
            <person name="Bohlmann J."/>
            <person name="van Vuuren H.J."/>
            <person name="Jones S.J."/>
            <person name="Pretorius I.S."/>
            <person name="Schmidt S.A."/>
            <person name="Borneman A.R."/>
        </authorList>
    </citation>
    <scope>NUCLEOTIDE SEQUENCE [LARGE SCALE GENOMIC DNA]</scope>
    <source>
        <strain evidence="2">cv. Chardonnay</strain>
        <tissue evidence="1">Leaf</tissue>
    </source>
</reference>
<sequence>MEYTIFFCGTGSTYKSVLSMIHTSVFLKRLALRRWKHLFQAGLLMLNPCLKIMFFHQDRPGKLIVPPCKSIALIDLGKAESSDRAETIQKILEASQEYGLFQIHISNIL</sequence>
<organism evidence="1 2">
    <name type="scientific">Vitis vinifera</name>
    <name type="common">Grape</name>
    <dbReference type="NCBI Taxonomy" id="29760"/>
    <lineage>
        <taxon>Eukaryota</taxon>
        <taxon>Viridiplantae</taxon>
        <taxon>Streptophyta</taxon>
        <taxon>Embryophyta</taxon>
        <taxon>Tracheophyta</taxon>
        <taxon>Spermatophyta</taxon>
        <taxon>Magnoliopsida</taxon>
        <taxon>eudicotyledons</taxon>
        <taxon>Gunneridae</taxon>
        <taxon>Pentapetalae</taxon>
        <taxon>rosids</taxon>
        <taxon>Vitales</taxon>
        <taxon>Vitaceae</taxon>
        <taxon>Viteae</taxon>
        <taxon>Vitis</taxon>
    </lineage>
</organism>
<proteinExistence type="predicted"/>
<evidence type="ECO:0000313" key="1">
    <source>
        <dbReference type="EMBL" id="RVX19400.1"/>
    </source>
</evidence>
<evidence type="ECO:0008006" key="3">
    <source>
        <dbReference type="Google" id="ProtNLM"/>
    </source>
</evidence>